<reference evidence="5" key="1">
    <citation type="journal article" date="2023" name="Mar. Drugs">
        <title>Gemmata algarum, a Novel Planctomycete Isolated from an Algal Mat, Displays Antimicrobial Activity.</title>
        <authorList>
            <person name="Kumar G."/>
            <person name="Kallscheuer N."/>
            <person name="Kashif M."/>
            <person name="Ahamad S."/>
            <person name="Jagadeeshwari U."/>
            <person name="Pannikurungottu S."/>
            <person name="Haufschild T."/>
            <person name="Kabuu M."/>
            <person name="Sasikala C."/>
            <person name="Jogler C."/>
            <person name="Ramana C."/>
        </authorList>
    </citation>
    <scope>NUCLEOTIDE SEQUENCE [LARGE SCALE GENOMIC DNA]</scope>
    <source>
        <strain evidence="5">JC673</strain>
    </source>
</reference>
<comment type="caution">
    <text evidence="4">The sequence shown here is derived from an EMBL/GenBank/DDBJ whole genome shotgun (WGS) entry which is preliminary data.</text>
</comment>
<dbReference type="EMBL" id="JAXBLV010000244">
    <property type="protein sequence ID" value="MDY3563683.1"/>
    <property type="molecule type" value="Genomic_DNA"/>
</dbReference>
<dbReference type="InterPro" id="IPR000182">
    <property type="entry name" value="GNAT_dom"/>
</dbReference>
<evidence type="ECO:0000256" key="1">
    <source>
        <dbReference type="ARBA" id="ARBA00022679"/>
    </source>
</evidence>
<evidence type="ECO:0000313" key="4">
    <source>
        <dbReference type="EMBL" id="MDY3563683.1"/>
    </source>
</evidence>
<evidence type="ECO:0000256" key="2">
    <source>
        <dbReference type="ARBA" id="ARBA00023315"/>
    </source>
</evidence>
<sequence length="155" mass="17189">MIRPATPADLPTIVKLIRDLAEYEKLAHAVTLNEADLHAHLFGPRPYAEVLLAEDAGAVVGFALFFHNYSTFRGKPGIYLEDLFVIPEARGRGHGKALLVALAKLAVARDCARVEWSVLNWNEPSIQFYKSLGAVPMDEWTVYRLTDAALTKLAE</sequence>
<evidence type="ECO:0000259" key="3">
    <source>
        <dbReference type="PROSITE" id="PS51186"/>
    </source>
</evidence>
<dbReference type="InterPro" id="IPR051016">
    <property type="entry name" value="Diverse_Substrate_AcTransf"/>
</dbReference>
<feature type="domain" description="N-acetyltransferase" evidence="3">
    <location>
        <begin position="1"/>
        <end position="155"/>
    </location>
</feature>
<dbReference type="CDD" id="cd04301">
    <property type="entry name" value="NAT_SF"/>
    <property type="match status" value="1"/>
</dbReference>
<dbReference type="PROSITE" id="PS51186">
    <property type="entry name" value="GNAT"/>
    <property type="match status" value="1"/>
</dbReference>
<keyword evidence="1" id="KW-0808">Transferase</keyword>
<dbReference type="PANTHER" id="PTHR10545">
    <property type="entry name" value="DIAMINE N-ACETYLTRANSFERASE"/>
    <property type="match status" value="1"/>
</dbReference>
<name>A0ABU5FB97_9BACT</name>
<dbReference type="SUPFAM" id="SSF55729">
    <property type="entry name" value="Acyl-CoA N-acyltransferases (Nat)"/>
    <property type="match status" value="1"/>
</dbReference>
<dbReference type="Gene3D" id="3.40.630.30">
    <property type="match status" value="1"/>
</dbReference>
<dbReference type="RefSeq" id="WP_320689836.1">
    <property type="nucleotide sequence ID" value="NZ_JAXBLV010000244.1"/>
</dbReference>
<keyword evidence="2" id="KW-0012">Acyltransferase</keyword>
<evidence type="ECO:0000313" key="5">
    <source>
        <dbReference type="Proteomes" id="UP001272242"/>
    </source>
</evidence>
<gene>
    <name evidence="4" type="ORF">R5W23_005299</name>
</gene>
<dbReference type="Pfam" id="PF00583">
    <property type="entry name" value="Acetyltransf_1"/>
    <property type="match status" value="1"/>
</dbReference>
<protein>
    <submittedName>
        <fullName evidence="4">GNAT family N-acetyltransferase</fullName>
    </submittedName>
</protein>
<keyword evidence="5" id="KW-1185">Reference proteome</keyword>
<dbReference type="InterPro" id="IPR016181">
    <property type="entry name" value="Acyl_CoA_acyltransferase"/>
</dbReference>
<proteinExistence type="predicted"/>
<accession>A0ABU5FB97</accession>
<dbReference type="Proteomes" id="UP001272242">
    <property type="component" value="Unassembled WGS sequence"/>
</dbReference>
<organism evidence="4 5">
    <name type="scientific">Gemmata algarum</name>
    <dbReference type="NCBI Taxonomy" id="2975278"/>
    <lineage>
        <taxon>Bacteria</taxon>
        <taxon>Pseudomonadati</taxon>
        <taxon>Planctomycetota</taxon>
        <taxon>Planctomycetia</taxon>
        <taxon>Gemmatales</taxon>
        <taxon>Gemmataceae</taxon>
        <taxon>Gemmata</taxon>
    </lineage>
</organism>
<dbReference type="PANTHER" id="PTHR10545:SF29">
    <property type="entry name" value="GH14572P-RELATED"/>
    <property type="match status" value="1"/>
</dbReference>